<evidence type="ECO:0000313" key="1">
    <source>
        <dbReference type="EMBL" id="KAJ6992670.1"/>
    </source>
</evidence>
<protein>
    <submittedName>
        <fullName evidence="1">Uncharacterized protein</fullName>
    </submittedName>
</protein>
<keyword evidence="2" id="KW-1185">Reference proteome</keyword>
<organism evidence="1 2">
    <name type="scientific">Populus alba x Populus x berolinensis</name>
    <dbReference type="NCBI Taxonomy" id="444605"/>
    <lineage>
        <taxon>Eukaryota</taxon>
        <taxon>Viridiplantae</taxon>
        <taxon>Streptophyta</taxon>
        <taxon>Embryophyta</taxon>
        <taxon>Tracheophyta</taxon>
        <taxon>Spermatophyta</taxon>
        <taxon>Magnoliopsida</taxon>
        <taxon>eudicotyledons</taxon>
        <taxon>Gunneridae</taxon>
        <taxon>Pentapetalae</taxon>
        <taxon>rosids</taxon>
        <taxon>fabids</taxon>
        <taxon>Malpighiales</taxon>
        <taxon>Salicaceae</taxon>
        <taxon>Saliceae</taxon>
        <taxon>Populus</taxon>
    </lineage>
</organism>
<evidence type="ECO:0000313" key="2">
    <source>
        <dbReference type="Proteomes" id="UP001164929"/>
    </source>
</evidence>
<comment type="caution">
    <text evidence="1">The sequence shown here is derived from an EMBL/GenBank/DDBJ whole genome shotgun (WGS) entry which is preliminary data.</text>
</comment>
<accession>A0AAD6VYM5</accession>
<name>A0AAD6VYM5_9ROSI</name>
<reference evidence="1" key="1">
    <citation type="journal article" date="2023" name="Mol. Ecol. Resour.">
        <title>Chromosome-level genome assembly of a triploid poplar Populus alba 'Berolinensis'.</title>
        <authorList>
            <person name="Chen S."/>
            <person name="Yu Y."/>
            <person name="Wang X."/>
            <person name="Wang S."/>
            <person name="Zhang T."/>
            <person name="Zhou Y."/>
            <person name="He R."/>
            <person name="Meng N."/>
            <person name="Wang Y."/>
            <person name="Liu W."/>
            <person name="Liu Z."/>
            <person name="Liu J."/>
            <person name="Guo Q."/>
            <person name="Huang H."/>
            <person name="Sederoff R.R."/>
            <person name="Wang G."/>
            <person name="Qu G."/>
            <person name="Chen S."/>
        </authorList>
    </citation>
    <scope>NUCLEOTIDE SEQUENCE</scope>
    <source>
        <strain evidence="1">SC-2020</strain>
    </source>
</reference>
<dbReference type="EMBL" id="JAQIZT010000006">
    <property type="protein sequence ID" value="KAJ6992670.1"/>
    <property type="molecule type" value="Genomic_DNA"/>
</dbReference>
<proteinExistence type="predicted"/>
<dbReference type="AlphaFoldDB" id="A0AAD6VYM5"/>
<dbReference type="Proteomes" id="UP001164929">
    <property type="component" value="Chromosome 6"/>
</dbReference>
<gene>
    <name evidence="1" type="ORF">NC653_015918</name>
</gene>
<sequence>MHVVEIPCRPHNTVKRERLFYESETRGGGRGYALQPIHPSLFLSR</sequence>